<comment type="caution">
    <text evidence="1">The sequence shown here is derived from an EMBL/GenBank/DDBJ whole genome shotgun (WGS) entry which is preliminary data.</text>
</comment>
<dbReference type="EMBL" id="CAJVPT010063590">
    <property type="protein sequence ID" value="CAG8768867.1"/>
    <property type="molecule type" value="Genomic_DNA"/>
</dbReference>
<gene>
    <name evidence="1" type="ORF">ACOLOM_LOCUS13639</name>
</gene>
<organism evidence="1 2">
    <name type="scientific">Acaulospora colombiana</name>
    <dbReference type="NCBI Taxonomy" id="27376"/>
    <lineage>
        <taxon>Eukaryota</taxon>
        <taxon>Fungi</taxon>
        <taxon>Fungi incertae sedis</taxon>
        <taxon>Mucoromycota</taxon>
        <taxon>Glomeromycotina</taxon>
        <taxon>Glomeromycetes</taxon>
        <taxon>Diversisporales</taxon>
        <taxon>Acaulosporaceae</taxon>
        <taxon>Acaulospora</taxon>
    </lineage>
</organism>
<reference evidence="1" key="1">
    <citation type="submission" date="2021-06" db="EMBL/GenBank/DDBJ databases">
        <authorList>
            <person name="Kallberg Y."/>
            <person name="Tangrot J."/>
            <person name="Rosling A."/>
        </authorList>
    </citation>
    <scope>NUCLEOTIDE SEQUENCE</scope>
    <source>
        <strain evidence="1">CL356</strain>
    </source>
</reference>
<accession>A0ACA9QXW8</accession>
<feature type="non-terminal residue" evidence="1">
    <location>
        <position position="1"/>
    </location>
</feature>
<evidence type="ECO:0000313" key="1">
    <source>
        <dbReference type="EMBL" id="CAG8768867.1"/>
    </source>
</evidence>
<dbReference type="Proteomes" id="UP000789525">
    <property type="component" value="Unassembled WGS sequence"/>
</dbReference>
<keyword evidence="2" id="KW-1185">Reference proteome</keyword>
<evidence type="ECO:0000313" key="2">
    <source>
        <dbReference type="Proteomes" id="UP000789525"/>
    </source>
</evidence>
<name>A0ACA9QXW8_9GLOM</name>
<protein>
    <submittedName>
        <fullName evidence="1">9078_t:CDS:1</fullName>
    </submittedName>
</protein>
<proteinExistence type="predicted"/>
<sequence length="109" mass="11742">PHREVMESFVSGPDSLSWFVPNPTLDSIAGYFSDLGDGVHKGDAHDPRVSIIKVVPNEIRYWVATSGAVGRALEHAKGAVTGKLTAPGEIRTITADELKLVYGLNQQQS</sequence>